<reference evidence="2" key="1">
    <citation type="journal article" date="2019" name="Mol. Biol. Evol.">
        <title>Blast fungal genomes show frequent chromosomal changes, gene gains and losses, and effector gene turnover.</title>
        <authorList>
            <person name="Gomez Luciano L.B."/>
            <person name="Jason Tsai I."/>
            <person name="Chuma I."/>
            <person name="Tosa Y."/>
            <person name="Chen Y.H."/>
            <person name="Li J.Y."/>
            <person name="Li M.Y."/>
            <person name="Jade Lu M.Y."/>
            <person name="Nakayashiki H."/>
            <person name="Li W.H."/>
        </authorList>
    </citation>
    <scope>NUCLEOTIDE SEQUENCE</scope>
    <source>
        <strain evidence="2">NI907</strain>
    </source>
</reference>
<evidence type="ECO:0000313" key="2">
    <source>
        <dbReference type="RefSeq" id="XP_030985541.1"/>
    </source>
</evidence>
<dbReference type="AlphaFoldDB" id="A0A6P8BEK4"/>
<dbReference type="GeneID" id="41959386"/>
<feature type="non-terminal residue" evidence="2">
    <location>
        <position position="1"/>
    </location>
</feature>
<name>A0A6P8BEK4_PYRGI</name>
<protein>
    <submittedName>
        <fullName evidence="2">Uncharacterized protein</fullName>
    </submittedName>
</protein>
<keyword evidence="1" id="KW-1185">Reference proteome</keyword>
<dbReference type="Proteomes" id="UP000515153">
    <property type="component" value="Unplaced"/>
</dbReference>
<reference evidence="2" key="3">
    <citation type="submission" date="2025-08" db="UniProtKB">
        <authorList>
            <consortium name="RefSeq"/>
        </authorList>
    </citation>
    <scope>IDENTIFICATION</scope>
    <source>
        <strain evidence="2">NI907</strain>
    </source>
</reference>
<organism evidence="1 2">
    <name type="scientific">Pyricularia grisea</name>
    <name type="common">Crabgrass-specific blast fungus</name>
    <name type="synonym">Magnaporthe grisea</name>
    <dbReference type="NCBI Taxonomy" id="148305"/>
    <lineage>
        <taxon>Eukaryota</taxon>
        <taxon>Fungi</taxon>
        <taxon>Dikarya</taxon>
        <taxon>Ascomycota</taxon>
        <taxon>Pezizomycotina</taxon>
        <taxon>Sordariomycetes</taxon>
        <taxon>Sordariomycetidae</taxon>
        <taxon>Magnaporthales</taxon>
        <taxon>Pyriculariaceae</taxon>
        <taxon>Pyricularia</taxon>
    </lineage>
</organism>
<dbReference type="RefSeq" id="XP_030985541.1">
    <property type="nucleotide sequence ID" value="XM_031124477.1"/>
</dbReference>
<dbReference type="KEGG" id="pgri:PgNI_04430"/>
<gene>
    <name evidence="2" type="ORF">PgNI_04430</name>
</gene>
<accession>A0A6P8BEK4</accession>
<sequence length="88" mass="10144">LDPTNAPSKLSDPRSGWIPESKNFYQIKKDRHRPIYIVHTPLQALFVYPLPSPSLPSDNPPSHLLEPEKETRRLGQFGKSLAIDWQKR</sequence>
<evidence type="ECO:0000313" key="1">
    <source>
        <dbReference type="Proteomes" id="UP000515153"/>
    </source>
</evidence>
<proteinExistence type="predicted"/>
<reference evidence="2" key="2">
    <citation type="submission" date="2019-10" db="EMBL/GenBank/DDBJ databases">
        <authorList>
            <consortium name="NCBI Genome Project"/>
        </authorList>
    </citation>
    <scope>NUCLEOTIDE SEQUENCE</scope>
    <source>
        <strain evidence="2">NI907</strain>
    </source>
</reference>